<organism evidence="1 2">
    <name type="scientific">Tectimicrobiota bacterium</name>
    <dbReference type="NCBI Taxonomy" id="2528274"/>
    <lineage>
        <taxon>Bacteria</taxon>
        <taxon>Pseudomonadati</taxon>
        <taxon>Nitrospinota/Tectimicrobiota group</taxon>
        <taxon>Candidatus Tectimicrobiota</taxon>
    </lineage>
</organism>
<evidence type="ECO:0000313" key="2">
    <source>
        <dbReference type="Proteomes" id="UP000752292"/>
    </source>
</evidence>
<evidence type="ECO:0000313" key="1">
    <source>
        <dbReference type="EMBL" id="MBI4251137.1"/>
    </source>
</evidence>
<dbReference type="InterPro" id="IPR009333">
    <property type="entry name" value="DUF992"/>
</dbReference>
<sequence>MNLGSLTCKTKPGTGVQLLLVSSVSVECTFKTAGGEEMYKGEIGFLGVDLSRKDEQTLLFTVVGLAGDVKMGAHSLQGDYLGASVAAGILGKGAGSTALVGGVKKSLNLVPSVDTFKGAGISAGGTRMHLEPYKK</sequence>
<dbReference type="AlphaFoldDB" id="A0A933E774"/>
<proteinExistence type="predicted"/>
<gene>
    <name evidence="1" type="ORF">HY618_01650</name>
</gene>
<dbReference type="Pfam" id="PF06186">
    <property type="entry name" value="DUF992"/>
    <property type="match status" value="1"/>
</dbReference>
<name>A0A933E774_UNCTE</name>
<dbReference type="Proteomes" id="UP000752292">
    <property type="component" value="Unassembled WGS sequence"/>
</dbReference>
<dbReference type="EMBL" id="JACQRX010000073">
    <property type="protein sequence ID" value="MBI4251137.1"/>
    <property type="molecule type" value="Genomic_DNA"/>
</dbReference>
<accession>A0A933E774</accession>
<reference evidence="1" key="1">
    <citation type="submission" date="2020-07" db="EMBL/GenBank/DDBJ databases">
        <title>Huge and variable diversity of episymbiotic CPR bacteria and DPANN archaea in groundwater ecosystems.</title>
        <authorList>
            <person name="He C.Y."/>
            <person name="Keren R."/>
            <person name="Whittaker M."/>
            <person name="Farag I.F."/>
            <person name="Doudna J."/>
            <person name="Cate J.H.D."/>
            <person name="Banfield J.F."/>
        </authorList>
    </citation>
    <scope>NUCLEOTIDE SEQUENCE</scope>
    <source>
        <strain evidence="1">NC_groundwater_1370_Ag_S-0.2um_69_93</strain>
    </source>
</reference>
<protein>
    <submittedName>
        <fullName evidence="1">DUF992 domain-containing protein</fullName>
    </submittedName>
</protein>
<comment type="caution">
    <text evidence="1">The sequence shown here is derived from an EMBL/GenBank/DDBJ whole genome shotgun (WGS) entry which is preliminary data.</text>
</comment>